<sequence length="380" mass="42725">MKKRTALLTGALAATSVMSVQADDHNASEAFPDISENMGHYQAINVLYQQGVVNGFDDGTFRPDASLTRIEAALMLERALNLEFDGEVSHDFDDVPEAYNEVVDMVYEEGIFEGYSSDEFGTRDELTREQMAKVLVEAYGLQVDGVPTVHFDDRSETSLKEYLDAVYHFGVAEGYPNHNFGIGDEIKRQDFSAMLYNAMNVEDTDYEAETQLSYYRPEDFLKGGQEALDEVEAGGALYDTRLMLGQYFPTVTLEYGDPDEQVYIEGPRERYGDIYLGIQGMNDDEADELVNSIAWFADSEDSSDATLADVQAALGEPDEVYYNELFDGVSYRYNEGDYFVSFNGDGDHQLSEGEDGLTQVDDIDETAQLDFFQVRYQPER</sequence>
<gene>
    <name evidence="4" type="ORF">SAMN05421687_102349</name>
</gene>
<name>A0A1N7IWE1_9BACI</name>
<keyword evidence="1 2" id="KW-0732">Signal</keyword>
<protein>
    <submittedName>
        <fullName evidence="4">S-layer homology domain-containing protein</fullName>
    </submittedName>
</protein>
<evidence type="ECO:0000313" key="5">
    <source>
        <dbReference type="Proteomes" id="UP000187608"/>
    </source>
</evidence>
<dbReference type="OrthoDB" id="5845122at2"/>
<dbReference type="PANTHER" id="PTHR43308">
    <property type="entry name" value="OUTER MEMBRANE PROTEIN ALPHA-RELATED"/>
    <property type="match status" value="1"/>
</dbReference>
<keyword evidence="5" id="KW-1185">Reference proteome</keyword>
<dbReference type="InterPro" id="IPR051465">
    <property type="entry name" value="Cell_Envelope_Struct_Comp"/>
</dbReference>
<dbReference type="RefSeq" id="WP_076557336.1">
    <property type="nucleotide sequence ID" value="NZ_FTOC01000002.1"/>
</dbReference>
<dbReference type="Pfam" id="PF00395">
    <property type="entry name" value="SLH"/>
    <property type="match status" value="3"/>
</dbReference>
<dbReference type="STRING" id="570947.SAMN05421687_102349"/>
<feature type="chain" id="PRO_5012839889" evidence="2">
    <location>
        <begin position="23"/>
        <end position="380"/>
    </location>
</feature>
<feature type="domain" description="SLH" evidence="3">
    <location>
        <begin position="27"/>
        <end position="90"/>
    </location>
</feature>
<feature type="signal peptide" evidence="2">
    <location>
        <begin position="1"/>
        <end position="22"/>
    </location>
</feature>
<feature type="domain" description="SLH" evidence="3">
    <location>
        <begin position="146"/>
        <end position="209"/>
    </location>
</feature>
<dbReference type="PROSITE" id="PS51272">
    <property type="entry name" value="SLH"/>
    <property type="match status" value="2"/>
</dbReference>
<accession>A0A1N7IWE1</accession>
<evidence type="ECO:0000256" key="2">
    <source>
        <dbReference type="SAM" id="SignalP"/>
    </source>
</evidence>
<reference evidence="5" key="1">
    <citation type="submission" date="2017-01" db="EMBL/GenBank/DDBJ databases">
        <authorList>
            <person name="Varghese N."/>
            <person name="Submissions S."/>
        </authorList>
    </citation>
    <scope>NUCLEOTIDE SEQUENCE [LARGE SCALE GENOMIC DNA]</scope>
    <source>
        <strain evidence="5">DSM 23127</strain>
    </source>
</reference>
<dbReference type="EMBL" id="FTOC01000002">
    <property type="protein sequence ID" value="SIS41364.1"/>
    <property type="molecule type" value="Genomic_DNA"/>
</dbReference>
<proteinExistence type="predicted"/>
<dbReference type="PANTHER" id="PTHR43308:SF5">
    <property type="entry name" value="S-LAYER PROTEIN _ PEPTIDOGLYCAN ENDO-BETA-N-ACETYLGLUCOSAMINIDASE"/>
    <property type="match status" value="1"/>
</dbReference>
<evidence type="ECO:0000259" key="3">
    <source>
        <dbReference type="PROSITE" id="PS51272"/>
    </source>
</evidence>
<dbReference type="Proteomes" id="UP000187608">
    <property type="component" value="Unassembled WGS sequence"/>
</dbReference>
<evidence type="ECO:0000313" key="4">
    <source>
        <dbReference type="EMBL" id="SIS41364.1"/>
    </source>
</evidence>
<dbReference type="InterPro" id="IPR001119">
    <property type="entry name" value="SLH_dom"/>
</dbReference>
<evidence type="ECO:0000256" key="1">
    <source>
        <dbReference type="ARBA" id="ARBA00022729"/>
    </source>
</evidence>
<organism evidence="4 5">
    <name type="scientific">Salimicrobium flavidum</name>
    <dbReference type="NCBI Taxonomy" id="570947"/>
    <lineage>
        <taxon>Bacteria</taxon>
        <taxon>Bacillati</taxon>
        <taxon>Bacillota</taxon>
        <taxon>Bacilli</taxon>
        <taxon>Bacillales</taxon>
        <taxon>Bacillaceae</taxon>
        <taxon>Salimicrobium</taxon>
    </lineage>
</organism>
<dbReference type="AlphaFoldDB" id="A0A1N7IWE1"/>